<evidence type="ECO:0000313" key="2">
    <source>
        <dbReference type="EMBL" id="OMO55591.1"/>
    </source>
</evidence>
<feature type="transmembrane region" description="Helical" evidence="1">
    <location>
        <begin position="41"/>
        <end position="62"/>
    </location>
</feature>
<feature type="transmembrane region" description="Helical" evidence="1">
    <location>
        <begin position="6"/>
        <end position="29"/>
    </location>
</feature>
<gene>
    <name evidence="2" type="ORF">COLO4_35914</name>
</gene>
<protein>
    <submittedName>
        <fullName evidence="2">Uncharacterized protein</fullName>
    </submittedName>
</protein>
<keyword evidence="3" id="KW-1185">Reference proteome</keyword>
<evidence type="ECO:0000313" key="3">
    <source>
        <dbReference type="Proteomes" id="UP000187203"/>
    </source>
</evidence>
<comment type="caution">
    <text evidence="2">The sequence shown here is derived from an EMBL/GenBank/DDBJ whole genome shotgun (WGS) entry which is preliminary data.</text>
</comment>
<keyword evidence="1" id="KW-0812">Transmembrane</keyword>
<organism evidence="2 3">
    <name type="scientific">Corchorus olitorius</name>
    <dbReference type="NCBI Taxonomy" id="93759"/>
    <lineage>
        <taxon>Eukaryota</taxon>
        <taxon>Viridiplantae</taxon>
        <taxon>Streptophyta</taxon>
        <taxon>Embryophyta</taxon>
        <taxon>Tracheophyta</taxon>
        <taxon>Spermatophyta</taxon>
        <taxon>Magnoliopsida</taxon>
        <taxon>eudicotyledons</taxon>
        <taxon>Gunneridae</taxon>
        <taxon>Pentapetalae</taxon>
        <taxon>rosids</taxon>
        <taxon>malvids</taxon>
        <taxon>Malvales</taxon>
        <taxon>Malvaceae</taxon>
        <taxon>Grewioideae</taxon>
        <taxon>Apeibeae</taxon>
        <taxon>Corchorus</taxon>
    </lineage>
</organism>
<keyword evidence="1" id="KW-1133">Transmembrane helix</keyword>
<dbReference type="EMBL" id="AWUE01022920">
    <property type="protein sequence ID" value="OMO55591.1"/>
    <property type="molecule type" value="Genomic_DNA"/>
</dbReference>
<reference evidence="3" key="1">
    <citation type="submission" date="2013-09" db="EMBL/GenBank/DDBJ databases">
        <title>Corchorus olitorius genome sequencing.</title>
        <authorList>
            <person name="Alam M."/>
            <person name="Haque M.S."/>
            <person name="Islam M.S."/>
            <person name="Emdad E.M."/>
            <person name="Islam M.M."/>
            <person name="Ahmed B."/>
            <person name="Halim A."/>
            <person name="Hossen Q.M.M."/>
            <person name="Hossain M.Z."/>
            <person name="Ahmed R."/>
            <person name="Khan M.M."/>
            <person name="Islam R."/>
            <person name="Rashid M.M."/>
            <person name="Khan S.A."/>
            <person name="Rahman M.S."/>
            <person name="Alam M."/>
            <person name="Yahiya A.S."/>
            <person name="Khan M.S."/>
            <person name="Azam M.S."/>
            <person name="Haque T."/>
            <person name="Lashkar M.Z.H."/>
            <person name="Akhand A.I."/>
            <person name="Morshed G."/>
            <person name="Roy S."/>
            <person name="Uddin K.S."/>
            <person name="Rabeya T."/>
            <person name="Hossain A.S."/>
            <person name="Chowdhury A."/>
            <person name="Snigdha A.R."/>
            <person name="Mortoza M.S."/>
            <person name="Matin S.A."/>
            <person name="Hoque S.M.E."/>
            <person name="Islam M.K."/>
            <person name="Roy D.K."/>
            <person name="Haider R."/>
            <person name="Moosa M.M."/>
            <person name="Elias S.M."/>
            <person name="Hasan A.M."/>
            <person name="Jahan S."/>
            <person name="Shafiuddin M."/>
            <person name="Mahmood N."/>
            <person name="Shommy N.S."/>
        </authorList>
    </citation>
    <scope>NUCLEOTIDE SEQUENCE [LARGE SCALE GENOMIC DNA]</scope>
    <source>
        <strain evidence="3">cv. O-4</strain>
    </source>
</reference>
<dbReference type="Proteomes" id="UP000187203">
    <property type="component" value="Unassembled WGS sequence"/>
</dbReference>
<accession>A0A1R3GC00</accession>
<name>A0A1R3GC00_9ROSI</name>
<keyword evidence="1" id="KW-0472">Membrane</keyword>
<evidence type="ECO:0000256" key="1">
    <source>
        <dbReference type="SAM" id="Phobius"/>
    </source>
</evidence>
<dbReference type="AlphaFoldDB" id="A0A1R3GC00"/>
<sequence length="83" mass="9364">MDINNIVHNFGVFVLGSWLVEIMSIILVDRPRSNSDYVDEVVASAFYAVFLVVVAHVALFYVDIAMISRWVCGTVGMVKKKKR</sequence>
<proteinExistence type="predicted"/>